<evidence type="ECO:0000256" key="4">
    <source>
        <dbReference type="ARBA" id="ARBA00022692"/>
    </source>
</evidence>
<feature type="transmembrane region" description="Helical" evidence="7">
    <location>
        <begin position="68"/>
        <end position="88"/>
    </location>
</feature>
<dbReference type="SUPFAM" id="SSF103473">
    <property type="entry name" value="MFS general substrate transporter"/>
    <property type="match status" value="1"/>
</dbReference>
<dbReference type="InterPro" id="IPR020846">
    <property type="entry name" value="MFS_dom"/>
</dbReference>
<evidence type="ECO:0000313" key="10">
    <source>
        <dbReference type="Proteomes" id="UP000185678"/>
    </source>
</evidence>
<dbReference type="EMBL" id="FTOA01000001">
    <property type="protein sequence ID" value="SIS39699.1"/>
    <property type="molecule type" value="Genomic_DNA"/>
</dbReference>
<dbReference type="STRING" id="80876.SAMN05421779_101526"/>
<evidence type="ECO:0000259" key="8">
    <source>
        <dbReference type="PROSITE" id="PS50850"/>
    </source>
</evidence>
<name>A0A1N7IRG9_9PROT</name>
<feature type="transmembrane region" description="Helical" evidence="7">
    <location>
        <begin position="108"/>
        <end position="129"/>
    </location>
</feature>
<dbReference type="InterPro" id="IPR036259">
    <property type="entry name" value="MFS_trans_sf"/>
</dbReference>
<reference evidence="9 10" key="1">
    <citation type="submission" date="2017-01" db="EMBL/GenBank/DDBJ databases">
        <authorList>
            <person name="Mah S.A."/>
            <person name="Swanson W.J."/>
            <person name="Moy G.W."/>
            <person name="Vacquier V.D."/>
        </authorList>
    </citation>
    <scope>NUCLEOTIDE SEQUENCE [LARGE SCALE GENOMIC DNA]</scope>
    <source>
        <strain evidence="9 10">DSM 11589</strain>
    </source>
</reference>
<feature type="transmembrane region" description="Helical" evidence="7">
    <location>
        <begin position="234"/>
        <end position="258"/>
    </location>
</feature>
<dbReference type="AlphaFoldDB" id="A0A1N7IRG9"/>
<dbReference type="GO" id="GO:0005886">
    <property type="term" value="C:plasma membrane"/>
    <property type="evidence" value="ECO:0007669"/>
    <property type="project" value="UniProtKB-SubCell"/>
</dbReference>
<dbReference type="PROSITE" id="PS50850">
    <property type="entry name" value="MFS"/>
    <property type="match status" value="1"/>
</dbReference>
<evidence type="ECO:0000256" key="2">
    <source>
        <dbReference type="ARBA" id="ARBA00022448"/>
    </source>
</evidence>
<evidence type="ECO:0000256" key="3">
    <source>
        <dbReference type="ARBA" id="ARBA00022475"/>
    </source>
</evidence>
<feature type="transmembrane region" description="Helical" evidence="7">
    <location>
        <begin position="6"/>
        <end position="26"/>
    </location>
</feature>
<keyword evidence="4 7" id="KW-0812">Transmembrane</keyword>
<organism evidence="9 10">
    <name type="scientific">Insolitispirillum peregrinum</name>
    <dbReference type="NCBI Taxonomy" id="80876"/>
    <lineage>
        <taxon>Bacteria</taxon>
        <taxon>Pseudomonadati</taxon>
        <taxon>Pseudomonadota</taxon>
        <taxon>Alphaproteobacteria</taxon>
        <taxon>Rhodospirillales</taxon>
        <taxon>Novispirillaceae</taxon>
        <taxon>Insolitispirillum</taxon>
    </lineage>
</organism>
<sequence>MLSWRVGFFINLPVGLALMIAARRLFPESPRHHGRFDLIGAITSTLGMGSLVFALVHAAEAGWHSPLTLLPLLAAAVLIGLLLVNEWLVPQPIMPLWLFASRERTGALLARLLFLGAMVGFWFFTSQFLQGVLGLSAFATGCTFLATAIPQFIAALQVPRLTRKAGNGPLLVIGLAITLAGLGWLALTAQQMAGHMAMLAPMMLLGIGQGLTLSPLTVAGIANVPQDAAGAASGLVNMAHQLGGSLGLAVLVLVFSAVQDPSAPAPVLLAHRIAAVFASGAGMLALALLLVGGLILPGGRRPPSTS</sequence>
<feature type="transmembrane region" description="Helical" evidence="7">
    <location>
        <begin position="135"/>
        <end position="156"/>
    </location>
</feature>
<feature type="transmembrane region" description="Helical" evidence="7">
    <location>
        <begin position="273"/>
        <end position="296"/>
    </location>
</feature>
<accession>A0A1N7IRG9</accession>
<dbReference type="Proteomes" id="UP000185678">
    <property type="component" value="Unassembled WGS sequence"/>
</dbReference>
<feature type="domain" description="Major facilitator superfamily (MFS) profile" evidence="8">
    <location>
        <begin position="1"/>
        <end position="299"/>
    </location>
</feature>
<comment type="subcellular location">
    <subcellularLocation>
        <location evidence="1">Cell membrane</location>
        <topology evidence="1">Multi-pass membrane protein</topology>
    </subcellularLocation>
</comment>
<proteinExistence type="predicted"/>
<dbReference type="Gene3D" id="1.20.1250.20">
    <property type="entry name" value="MFS general substrate transporter like domains"/>
    <property type="match status" value="1"/>
</dbReference>
<dbReference type="GO" id="GO:0022857">
    <property type="term" value="F:transmembrane transporter activity"/>
    <property type="evidence" value="ECO:0007669"/>
    <property type="project" value="InterPro"/>
</dbReference>
<gene>
    <name evidence="9" type="ORF">SAMN05421779_101526</name>
</gene>
<dbReference type="InterPro" id="IPR011701">
    <property type="entry name" value="MFS"/>
</dbReference>
<keyword evidence="6 7" id="KW-0472">Membrane</keyword>
<keyword evidence="5 7" id="KW-1133">Transmembrane helix</keyword>
<evidence type="ECO:0000256" key="6">
    <source>
        <dbReference type="ARBA" id="ARBA00023136"/>
    </source>
</evidence>
<evidence type="ECO:0000313" key="9">
    <source>
        <dbReference type="EMBL" id="SIS39699.1"/>
    </source>
</evidence>
<feature type="transmembrane region" description="Helical" evidence="7">
    <location>
        <begin position="199"/>
        <end position="222"/>
    </location>
</feature>
<feature type="transmembrane region" description="Helical" evidence="7">
    <location>
        <begin position="168"/>
        <end position="187"/>
    </location>
</feature>
<dbReference type="PANTHER" id="PTHR42718">
    <property type="entry name" value="MAJOR FACILITATOR SUPERFAMILY MULTIDRUG TRANSPORTER MFSC"/>
    <property type="match status" value="1"/>
</dbReference>
<keyword evidence="10" id="KW-1185">Reference proteome</keyword>
<evidence type="ECO:0000256" key="7">
    <source>
        <dbReference type="SAM" id="Phobius"/>
    </source>
</evidence>
<protein>
    <submittedName>
        <fullName evidence="9">Major Facilitator Superfamily protein</fullName>
    </submittedName>
</protein>
<dbReference type="PANTHER" id="PTHR42718:SF46">
    <property type="entry name" value="BLR6921 PROTEIN"/>
    <property type="match status" value="1"/>
</dbReference>
<dbReference type="Pfam" id="PF07690">
    <property type="entry name" value="MFS_1"/>
    <property type="match status" value="1"/>
</dbReference>
<feature type="transmembrane region" description="Helical" evidence="7">
    <location>
        <begin position="38"/>
        <end position="56"/>
    </location>
</feature>
<keyword evidence="3" id="KW-1003">Cell membrane</keyword>
<evidence type="ECO:0000256" key="5">
    <source>
        <dbReference type="ARBA" id="ARBA00022989"/>
    </source>
</evidence>
<keyword evidence="2" id="KW-0813">Transport</keyword>
<evidence type="ECO:0000256" key="1">
    <source>
        <dbReference type="ARBA" id="ARBA00004651"/>
    </source>
</evidence>